<dbReference type="RefSeq" id="WP_116062971.1">
    <property type="nucleotide sequence ID" value="NZ_QRDZ01000020.1"/>
</dbReference>
<feature type="transmembrane region" description="Helical" evidence="7">
    <location>
        <begin position="218"/>
        <end position="235"/>
    </location>
</feature>
<feature type="transmembrane region" description="Helical" evidence="7">
    <location>
        <begin position="20"/>
        <end position="44"/>
    </location>
</feature>
<evidence type="ECO:0000313" key="9">
    <source>
        <dbReference type="EMBL" id="RED65305.1"/>
    </source>
</evidence>
<dbReference type="InterPro" id="IPR050809">
    <property type="entry name" value="UgpAE/MalFG_permease"/>
</dbReference>
<comment type="similarity">
    <text evidence="7">Belongs to the binding-protein-dependent transport system permease family.</text>
</comment>
<accession>A0A3D9IUD3</accession>
<dbReference type="EMBL" id="QRDZ01000020">
    <property type="protein sequence ID" value="RED65305.1"/>
    <property type="molecule type" value="Genomic_DNA"/>
</dbReference>
<dbReference type="PANTHER" id="PTHR43227:SF11">
    <property type="entry name" value="BLL4140 PROTEIN"/>
    <property type="match status" value="1"/>
</dbReference>
<evidence type="ECO:0000259" key="8">
    <source>
        <dbReference type="PROSITE" id="PS50928"/>
    </source>
</evidence>
<keyword evidence="3" id="KW-1003">Cell membrane</keyword>
<keyword evidence="2 7" id="KW-0813">Transport</keyword>
<keyword evidence="5 7" id="KW-1133">Transmembrane helix</keyword>
<dbReference type="GO" id="GO:0055085">
    <property type="term" value="P:transmembrane transport"/>
    <property type="evidence" value="ECO:0007669"/>
    <property type="project" value="InterPro"/>
</dbReference>
<sequence>MLTTKSGFMKEFGKNKVLFLMLAPTVLYFIVFAYLPMAGLIVAFKSYNYSQGIFFSPWSGFDNFGYFFNSGVAFQVTRNTIVFNLIFIVTSVIASVAIAVFLSEMKNKYFKKVSQSFLIFPYFISWVVVAAFVYNVFSYDYGVFNEILRSLGLEPINIYSKTSYWYVLLPALHIWKNVGYSSAIYFASIAGINTEYYEAARVDGANTFQRIWNITLPFLKPTVIVLVLLSVGQILRGNMDMFYQLIGNNGMLFSGTDVIDTYVFRSLTGGADLGLTSAATFYQSVMCFVIIYVTNFIVKKADKDYALF</sequence>
<reference evidence="9 10" key="1">
    <citation type="submission" date="2018-07" db="EMBL/GenBank/DDBJ databases">
        <title>Genomic Encyclopedia of Type Strains, Phase III (KMG-III): the genomes of soil and plant-associated and newly described type strains.</title>
        <authorList>
            <person name="Whitman W."/>
        </authorList>
    </citation>
    <scope>NUCLEOTIDE SEQUENCE [LARGE SCALE GENOMIC DNA]</scope>
    <source>
        <strain evidence="9 10">CECT 7287</strain>
    </source>
</reference>
<dbReference type="Gene3D" id="1.10.3720.10">
    <property type="entry name" value="MetI-like"/>
    <property type="match status" value="1"/>
</dbReference>
<dbReference type="Pfam" id="PF00528">
    <property type="entry name" value="BPD_transp_1"/>
    <property type="match status" value="1"/>
</dbReference>
<dbReference type="PROSITE" id="PS50928">
    <property type="entry name" value="ABC_TM1"/>
    <property type="match status" value="1"/>
</dbReference>
<dbReference type="SUPFAM" id="SSF161098">
    <property type="entry name" value="MetI-like"/>
    <property type="match status" value="1"/>
</dbReference>
<keyword evidence="6 7" id="KW-0472">Membrane</keyword>
<evidence type="ECO:0000256" key="3">
    <source>
        <dbReference type="ARBA" id="ARBA00022475"/>
    </source>
</evidence>
<gene>
    <name evidence="9" type="ORF">DFP98_12054</name>
</gene>
<protein>
    <submittedName>
        <fullName evidence="9">Putative aldouronate transport system permease protein</fullName>
    </submittedName>
</protein>
<organism evidence="9 10">
    <name type="scientific">Cohnella phaseoli</name>
    <dbReference type="NCBI Taxonomy" id="456490"/>
    <lineage>
        <taxon>Bacteria</taxon>
        <taxon>Bacillati</taxon>
        <taxon>Bacillota</taxon>
        <taxon>Bacilli</taxon>
        <taxon>Bacillales</taxon>
        <taxon>Paenibacillaceae</taxon>
        <taxon>Cohnella</taxon>
    </lineage>
</organism>
<proteinExistence type="inferred from homology"/>
<dbReference type="InterPro" id="IPR000515">
    <property type="entry name" value="MetI-like"/>
</dbReference>
<evidence type="ECO:0000256" key="1">
    <source>
        <dbReference type="ARBA" id="ARBA00004651"/>
    </source>
</evidence>
<name>A0A3D9IUD3_9BACL</name>
<dbReference type="CDD" id="cd06261">
    <property type="entry name" value="TM_PBP2"/>
    <property type="match status" value="1"/>
</dbReference>
<dbReference type="OrthoDB" id="9785836at2"/>
<evidence type="ECO:0000256" key="7">
    <source>
        <dbReference type="RuleBase" id="RU363032"/>
    </source>
</evidence>
<keyword evidence="4 7" id="KW-0812">Transmembrane</keyword>
<comment type="subcellular location">
    <subcellularLocation>
        <location evidence="1 7">Cell membrane</location>
        <topology evidence="1 7">Multi-pass membrane protein</topology>
    </subcellularLocation>
</comment>
<keyword evidence="10" id="KW-1185">Reference proteome</keyword>
<evidence type="ECO:0000256" key="2">
    <source>
        <dbReference type="ARBA" id="ARBA00022448"/>
    </source>
</evidence>
<dbReference type="PANTHER" id="PTHR43227">
    <property type="entry name" value="BLL4140 PROTEIN"/>
    <property type="match status" value="1"/>
</dbReference>
<dbReference type="InterPro" id="IPR035906">
    <property type="entry name" value="MetI-like_sf"/>
</dbReference>
<dbReference type="GO" id="GO:0005886">
    <property type="term" value="C:plasma membrane"/>
    <property type="evidence" value="ECO:0007669"/>
    <property type="project" value="UniProtKB-SubCell"/>
</dbReference>
<evidence type="ECO:0000256" key="4">
    <source>
        <dbReference type="ARBA" id="ARBA00022692"/>
    </source>
</evidence>
<evidence type="ECO:0000313" key="10">
    <source>
        <dbReference type="Proteomes" id="UP000256977"/>
    </source>
</evidence>
<evidence type="ECO:0000256" key="6">
    <source>
        <dbReference type="ARBA" id="ARBA00023136"/>
    </source>
</evidence>
<dbReference type="AlphaFoldDB" id="A0A3D9IUD3"/>
<feature type="transmembrane region" description="Helical" evidence="7">
    <location>
        <begin position="81"/>
        <end position="105"/>
    </location>
</feature>
<evidence type="ECO:0000256" key="5">
    <source>
        <dbReference type="ARBA" id="ARBA00022989"/>
    </source>
</evidence>
<dbReference type="Proteomes" id="UP000256977">
    <property type="component" value="Unassembled WGS sequence"/>
</dbReference>
<feature type="domain" description="ABC transmembrane type-1" evidence="8">
    <location>
        <begin position="77"/>
        <end position="294"/>
    </location>
</feature>
<feature type="transmembrane region" description="Helical" evidence="7">
    <location>
        <begin position="281"/>
        <end position="298"/>
    </location>
</feature>
<feature type="transmembrane region" description="Helical" evidence="7">
    <location>
        <begin position="117"/>
        <end position="137"/>
    </location>
</feature>
<comment type="caution">
    <text evidence="9">The sequence shown here is derived from an EMBL/GenBank/DDBJ whole genome shotgun (WGS) entry which is preliminary data.</text>
</comment>